<evidence type="ECO:0000259" key="4">
    <source>
        <dbReference type="SMART" id="SM00822"/>
    </source>
</evidence>
<dbReference type="Proteomes" id="UP000319432">
    <property type="component" value="Chromosome"/>
</dbReference>
<protein>
    <submittedName>
        <fullName evidence="5">SDR family oxidoreductase</fullName>
    </submittedName>
</protein>
<dbReference type="InterPro" id="IPR020904">
    <property type="entry name" value="Sc_DH/Rdtase_CS"/>
</dbReference>
<dbReference type="Pfam" id="PF00106">
    <property type="entry name" value="adh_short"/>
    <property type="match status" value="1"/>
</dbReference>
<dbReference type="EMBL" id="CP033464">
    <property type="protein sequence ID" value="QDX93015.1"/>
    <property type="molecule type" value="Genomic_DNA"/>
</dbReference>
<dbReference type="CDD" id="cd05374">
    <property type="entry name" value="17beta-HSD-like_SDR_c"/>
    <property type="match status" value="1"/>
</dbReference>
<evidence type="ECO:0000313" key="6">
    <source>
        <dbReference type="Proteomes" id="UP000319432"/>
    </source>
</evidence>
<dbReference type="PROSITE" id="PS51257">
    <property type="entry name" value="PROKAR_LIPOPROTEIN"/>
    <property type="match status" value="1"/>
</dbReference>
<dbReference type="GO" id="GO:0016491">
    <property type="term" value="F:oxidoreductase activity"/>
    <property type="evidence" value="ECO:0007669"/>
    <property type="project" value="UniProtKB-KW"/>
</dbReference>
<dbReference type="InterPro" id="IPR002347">
    <property type="entry name" value="SDR_fam"/>
</dbReference>
<organism evidence="5 6">
    <name type="scientific">Brevibacillus laterosporus</name>
    <name type="common">Bacillus laterosporus</name>
    <dbReference type="NCBI Taxonomy" id="1465"/>
    <lineage>
        <taxon>Bacteria</taxon>
        <taxon>Bacillati</taxon>
        <taxon>Bacillota</taxon>
        <taxon>Bacilli</taxon>
        <taxon>Bacillales</taxon>
        <taxon>Paenibacillaceae</taxon>
        <taxon>Brevibacillus</taxon>
    </lineage>
</organism>
<feature type="domain" description="Ketoreductase" evidence="4">
    <location>
        <begin position="28"/>
        <end position="209"/>
    </location>
</feature>
<gene>
    <name evidence="5" type="ORF">EEL30_12305</name>
</gene>
<reference evidence="5 6" key="1">
    <citation type="submission" date="2018-11" db="EMBL/GenBank/DDBJ databases">
        <title>Phylogenetic determinants of toxin gene distribution in genomes of Brevibacillus laterosporus.</title>
        <authorList>
            <person name="Glare T.R."/>
            <person name="Durrant A."/>
            <person name="Berry C."/>
            <person name="Palma L."/>
            <person name="Ormskirk M."/>
            <person name="Cox M.O."/>
        </authorList>
    </citation>
    <scope>NUCLEOTIDE SEQUENCE [LARGE SCALE GENOMIC DNA]</scope>
    <source>
        <strain evidence="5 6">1821L</strain>
    </source>
</reference>
<dbReference type="PRINTS" id="PR00081">
    <property type="entry name" value="GDHRDH"/>
</dbReference>
<keyword evidence="2" id="KW-0560">Oxidoreductase</keyword>
<evidence type="ECO:0000313" key="5">
    <source>
        <dbReference type="EMBL" id="QDX93015.1"/>
    </source>
</evidence>
<dbReference type="NCBIfam" id="NF005372">
    <property type="entry name" value="PRK06914.1"/>
    <property type="match status" value="1"/>
</dbReference>
<evidence type="ECO:0000256" key="3">
    <source>
        <dbReference type="RuleBase" id="RU000363"/>
    </source>
</evidence>
<sequence>MKSTTPIQNPNTRSNTNYQISKFQSSSPVVLITGCSSGFGKQISLALAEEGYQVVATMRDVSKKEPLLQEASVRNSVERLHIIPLDVTRQDSITQAVDQTLLLFGKIDVLINNAGYASGGFTEEIPLEEWRKQFETNFFGAVATTQAVLGHMREQRKGLIINMSSISGQFGFPMLGPYAASKHALEGFSESLRLEMLPFGIQVVLLEPGSYRTGIWQKSVDATTLSPESPYHTLLVHLQQQAQHNSTHSGNPEEVVQTVLRIMKAPYPAFRYPVGKGVKGLLLSKKMLPWKVLERIVKKQLLKMMKK</sequence>
<dbReference type="AlphaFoldDB" id="A0A502IKE2"/>
<dbReference type="SMART" id="SM00822">
    <property type="entry name" value="PKS_KR"/>
    <property type="match status" value="1"/>
</dbReference>
<dbReference type="OrthoDB" id="9775296at2"/>
<dbReference type="SUPFAM" id="SSF51735">
    <property type="entry name" value="NAD(P)-binding Rossmann-fold domains"/>
    <property type="match status" value="1"/>
</dbReference>
<proteinExistence type="inferred from homology"/>
<accession>A0A502IKE2</accession>
<evidence type="ECO:0000256" key="2">
    <source>
        <dbReference type="ARBA" id="ARBA00023002"/>
    </source>
</evidence>
<evidence type="ECO:0000256" key="1">
    <source>
        <dbReference type="ARBA" id="ARBA00006484"/>
    </source>
</evidence>
<dbReference type="PANTHER" id="PTHR43976:SF16">
    <property type="entry name" value="SHORT-CHAIN DEHYDROGENASE_REDUCTASE FAMILY PROTEIN"/>
    <property type="match status" value="1"/>
</dbReference>
<dbReference type="PANTHER" id="PTHR43976">
    <property type="entry name" value="SHORT CHAIN DEHYDROGENASE"/>
    <property type="match status" value="1"/>
</dbReference>
<dbReference type="InterPro" id="IPR036291">
    <property type="entry name" value="NAD(P)-bd_dom_sf"/>
</dbReference>
<dbReference type="InterPro" id="IPR051911">
    <property type="entry name" value="SDR_oxidoreductase"/>
</dbReference>
<comment type="similarity">
    <text evidence="1 3">Belongs to the short-chain dehydrogenases/reductases (SDR) family.</text>
</comment>
<name>A0A502IKE2_BRELA</name>
<keyword evidence="6" id="KW-1185">Reference proteome</keyword>
<dbReference type="PROSITE" id="PS00061">
    <property type="entry name" value="ADH_SHORT"/>
    <property type="match status" value="1"/>
</dbReference>
<dbReference type="PRINTS" id="PR00080">
    <property type="entry name" value="SDRFAMILY"/>
</dbReference>
<dbReference type="Gene3D" id="3.40.50.720">
    <property type="entry name" value="NAD(P)-binding Rossmann-like Domain"/>
    <property type="match status" value="1"/>
</dbReference>
<dbReference type="InterPro" id="IPR057326">
    <property type="entry name" value="KR_dom"/>
</dbReference>